<dbReference type="GO" id="GO:0006310">
    <property type="term" value="P:DNA recombination"/>
    <property type="evidence" value="ECO:0007669"/>
    <property type="project" value="UniProtKB-KW"/>
</dbReference>
<dbReference type="EnsemblBacteria" id="AAW86536">
    <property type="protein sequence ID" value="AAW86536"/>
    <property type="gene ID" value="VF_2041"/>
</dbReference>
<organism evidence="4 5">
    <name type="scientific">Aliivibrio fischeri (strain ATCC 700601 / ES114)</name>
    <name type="common">Vibrio fischeri</name>
    <dbReference type="NCBI Taxonomy" id="312309"/>
    <lineage>
        <taxon>Bacteria</taxon>
        <taxon>Pseudomonadati</taxon>
        <taxon>Pseudomonadota</taxon>
        <taxon>Gammaproteobacteria</taxon>
        <taxon>Vibrionales</taxon>
        <taxon>Vibrionaceae</taxon>
        <taxon>Aliivibrio</taxon>
    </lineage>
</organism>
<dbReference type="InterPro" id="IPR011010">
    <property type="entry name" value="DNA_brk_join_enz"/>
</dbReference>
<evidence type="ECO:0000256" key="1">
    <source>
        <dbReference type="ARBA" id="ARBA00022908"/>
    </source>
</evidence>
<dbReference type="PANTHER" id="PTHR30349">
    <property type="entry name" value="PHAGE INTEGRASE-RELATED"/>
    <property type="match status" value="1"/>
</dbReference>
<dbReference type="RefSeq" id="WP_011262511.1">
    <property type="nucleotide sequence ID" value="NC_006840.2"/>
</dbReference>
<dbReference type="InterPro" id="IPR057084">
    <property type="entry name" value="Int_N"/>
</dbReference>
<evidence type="ECO:0000313" key="5">
    <source>
        <dbReference type="Proteomes" id="UP000000537"/>
    </source>
</evidence>
<dbReference type="STRING" id="312309.VF_2041"/>
<dbReference type="OrthoDB" id="9795573at2"/>
<dbReference type="InterPro" id="IPR002104">
    <property type="entry name" value="Integrase_catalytic"/>
</dbReference>
<dbReference type="EMBL" id="CP000020">
    <property type="protein sequence ID" value="AAW86536.1"/>
    <property type="molecule type" value="Genomic_DNA"/>
</dbReference>
<dbReference type="HOGENOM" id="CLU_027562_44_0_6"/>
<dbReference type="eggNOG" id="COG0582">
    <property type="taxonomic scope" value="Bacteria"/>
</dbReference>
<dbReference type="KEGG" id="vfi:VF_2041"/>
<sequence length="325" mass="37324">MSIRKQPNGKYLVEIYLPNKKRIRKTFATQSEAKRFEQFTQTESIQKPWMPAKDDNRTLNELIELWYGLHGQALSDGPKRKNKLLAMSLMMKNPIAREITASDFSKYRQLRIETVSIKTANNDQTYLNALFNELKRLGEWNYNNPLAELRALKYKQPEMGFLTSEEITLVFDELEKCRNFDAYLISKICISTGCRWGEAESLTSTQLTPHRITFTHTKGNKHRTVPISKELYEELPKKNGRLFSNCIKSFKMAVNRTGVQLPKGQSTHVLRHTFASHFMMNGGNILVLQQILGHASITDTMKYAHFSPAHLEDAIKLNPLAKNGG</sequence>
<reference evidence="4 5" key="2">
    <citation type="journal article" date="2008" name="BMC Genomics">
        <title>Comparative genomics-based investigation of resequencing targets in Vibrio fischeri: focus on point miscalls and artefactual expansions.</title>
        <authorList>
            <person name="Mandel M.J."/>
            <person name="Stabb E.V."/>
            <person name="Ruby E.G."/>
        </authorList>
    </citation>
    <scope>NUCLEOTIDE SEQUENCE [LARGE SCALE GENOMIC DNA]</scope>
    <source>
        <strain evidence="5">ATCC 700601 / ES114</strain>
    </source>
</reference>
<accession>Q5E360</accession>
<dbReference type="AlphaFoldDB" id="Q5E360"/>
<keyword evidence="2" id="KW-0233">DNA recombination</keyword>
<dbReference type="InterPro" id="IPR013762">
    <property type="entry name" value="Integrase-like_cat_sf"/>
</dbReference>
<dbReference type="GeneID" id="54164748"/>
<dbReference type="PANTHER" id="PTHR30349:SF93">
    <property type="entry name" value="FELS-2 PROPHAGE PROTEIN"/>
    <property type="match status" value="1"/>
</dbReference>
<reference evidence="4 5" key="1">
    <citation type="journal article" date="2005" name="Proc. Natl. Acad. Sci. U.S.A.">
        <title>Complete genome sequence of Vibrio fischeri: a symbiotic bacterium with pathogenic congeners.</title>
        <authorList>
            <person name="Ruby E.G."/>
            <person name="Urbanowski M."/>
            <person name="Campbell J."/>
            <person name="Dunn A."/>
            <person name="Faini M."/>
            <person name="Gunsalus R."/>
            <person name="Lostroh P."/>
            <person name="Lupp C."/>
            <person name="McCann J."/>
            <person name="Millikan D."/>
            <person name="Schaefer A."/>
            <person name="Stabb E."/>
            <person name="Stevens A."/>
            <person name="Visick K."/>
            <person name="Whistler C."/>
            <person name="Greenberg E.P."/>
        </authorList>
    </citation>
    <scope>NUCLEOTIDE SEQUENCE [LARGE SCALE GENOMIC DNA]</scope>
    <source>
        <strain evidence="5">ATCC 700601 / ES114</strain>
    </source>
</reference>
<dbReference type="PATRIC" id="fig|312309.11.peg.2082"/>
<name>Q5E360_ALIF1</name>
<protein>
    <submittedName>
        <fullName evidence="4">DNA integration/recombination/invertion protein</fullName>
    </submittedName>
</protein>
<gene>
    <name evidence="4" type="ordered locus">VF_2041</name>
</gene>
<keyword evidence="1" id="KW-0229">DNA integration</keyword>
<dbReference type="GO" id="GO:0003677">
    <property type="term" value="F:DNA binding"/>
    <property type="evidence" value="ECO:0007669"/>
    <property type="project" value="InterPro"/>
</dbReference>
<dbReference type="Pfam" id="PF00589">
    <property type="entry name" value="Phage_integrase"/>
    <property type="match status" value="1"/>
</dbReference>
<evidence type="ECO:0000259" key="3">
    <source>
        <dbReference type="PROSITE" id="PS51898"/>
    </source>
</evidence>
<dbReference type="Gene3D" id="1.10.443.10">
    <property type="entry name" value="Intergrase catalytic core"/>
    <property type="match status" value="1"/>
</dbReference>
<dbReference type="Proteomes" id="UP000000537">
    <property type="component" value="Chromosome I"/>
</dbReference>
<dbReference type="SUPFAM" id="SSF56349">
    <property type="entry name" value="DNA breaking-rejoining enzymes"/>
    <property type="match status" value="1"/>
</dbReference>
<feature type="domain" description="Tyr recombinase" evidence="3">
    <location>
        <begin position="157"/>
        <end position="316"/>
    </location>
</feature>
<evidence type="ECO:0000313" key="4">
    <source>
        <dbReference type="EMBL" id="AAW86536.1"/>
    </source>
</evidence>
<dbReference type="Pfam" id="PF24624">
    <property type="entry name" value="Int_N"/>
    <property type="match status" value="1"/>
</dbReference>
<dbReference type="InterPro" id="IPR050090">
    <property type="entry name" value="Tyrosine_recombinase_XerCD"/>
</dbReference>
<keyword evidence="5" id="KW-1185">Reference proteome</keyword>
<evidence type="ECO:0000256" key="2">
    <source>
        <dbReference type="ARBA" id="ARBA00023172"/>
    </source>
</evidence>
<dbReference type="PROSITE" id="PS51898">
    <property type="entry name" value="TYR_RECOMBINASE"/>
    <property type="match status" value="1"/>
</dbReference>
<proteinExistence type="predicted"/>
<dbReference type="GO" id="GO:0015074">
    <property type="term" value="P:DNA integration"/>
    <property type="evidence" value="ECO:0007669"/>
    <property type="project" value="UniProtKB-KW"/>
</dbReference>
<dbReference type="CDD" id="cd00796">
    <property type="entry name" value="INT_Rci_Hp1_C"/>
    <property type="match status" value="1"/>
</dbReference>